<dbReference type="InterPro" id="IPR013538">
    <property type="entry name" value="ASHA1/2-like_C"/>
</dbReference>
<dbReference type="RefSeq" id="WP_079538481.1">
    <property type="nucleotide sequence ID" value="NZ_LT670844.1"/>
</dbReference>
<evidence type="ECO:0000313" key="3">
    <source>
        <dbReference type="EMBL" id="SHK16969.1"/>
    </source>
</evidence>
<dbReference type="InterPro" id="IPR023393">
    <property type="entry name" value="START-like_dom_sf"/>
</dbReference>
<sequence length="157" mass="17790">MSKPEFVYVIYIASTPEKVFAALTDAKMSEQYWAGNRVVSDWKIGAAFALKLKREETDVTGTVLEYDPPRRLSYSFHPQHSGMDTEPPSRVTFEIEPQKDQVRLTIVHDGFEPGSKAFESISRGWPFVLSSLKSYLEAGRVLRAHWYEDESAQQGAA</sequence>
<name>A0A1M6Q9L4_9BRAD</name>
<feature type="domain" description="Activator of Hsp90 ATPase homologue 1/2-like C-terminal" evidence="2">
    <location>
        <begin position="15"/>
        <end position="137"/>
    </location>
</feature>
<dbReference type="OrthoDB" id="9815653at2"/>
<protein>
    <submittedName>
        <fullName evidence="3">Uncharacterized conserved protein YndB, AHSA1/START domain</fullName>
    </submittedName>
</protein>
<dbReference type="Pfam" id="PF08327">
    <property type="entry name" value="AHSA1"/>
    <property type="match status" value="1"/>
</dbReference>
<evidence type="ECO:0000256" key="1">
    <source>
        <dbReference type="ARBA" id="ARBA00006817"/>
    </source>
</evidence>
<gene>
    <name evidence="3" type="ORF">SAMN05444159_2602</name>
</gene>
<comment type="similarity">
    <text evidence="1">Belongs to the AHA1 family.</text>
</comment>
<dbReference type="Proteomes" id="UP000189935">
    <property type="component" value="Chromosome I"/>
</dbReference>
<organism evidence="3 4">
    <name type="scientific">Bradyrhizobium lablabi</name>
    <dbReference type="NCBI Taxonomy" id="722472"/>
    <lineage>
        <taxon>Bacteria</taxon>
        <taxon>Pseudomonadati</taxon>
        <taxon>Pseudomonadota</taxon>
        <taxon>Alphaproteobacteria</taxon>
        <taxon>Hyphomicrobiales</taxon>
        <taxon>Nitrobacteraceae</taxon>
        <taxon>Bradyrhizobium</taxon>
    </lineage>
</organism>
<dbReference type="Gene3D" id="3.30.530.20">
    <property type="match status" value="1"/>
</dbReference>
<dbReference type="EMBL" id="LT670844">
    <property type="protein sequence ID" value="SHK16969.1"/>
    <property type="molecule type" value="Genomic_DNA"/>
</dbReference>
<accession>A0A1M6Q9L4</accession>
<dbReference type="SUPFAM" id="SSF55961">
    <property type="entry name" value="Bet v1-like"/>
    <property type="match status" value="1"/>
</dbReference>
<dbReference type="CDD" id="cd08893">
    <property type="entry name" value="SRPBCC_CalC_Aha1-like_GntR-HTH"/>
    <property type="match status" value="1"/>
</dbReference>
<reference evidence="3 4" key="1">
    <citation type="submission" date="2016-11" db="EMBL/GenBank/DDBJ databases">
        <authorList>
            <person name="Jaros S."/>
            <person name="Januszkiewicz K."/>
            <person name="Wedrychowicz H."/>
        </authorList>
    </citation>
    <scope>NUCLEOTIDE SEQUENCE [LARGE SCALE GENOMIC DNA]</scope>
    <source>
        <strain evidence="3 4">GAS499</strain>
    </source>
</reference>
<proteinExistence type="inferred from homology"/>
<evidence type="ECO:0000259" key="2">
    <source>
        <dbReference type="Pfam" id="PF08327"/>
    </source>
</evidence>
<dbReference type="AlphaFoldDB" id="A0A1M6Q9L4"/>
<evidence type="ECO:0000313" key="4">
    <source>
        <dbReference type="Proteomes" id="UP000189935"/>
    </source>
</evidence>